<organism evidence="1 2">
    <name type="scientific">Pluteus cervinus</name>
    <dbReference type="NCBI Taxonomy" id="181527"/>
    <lineage>
        <taxon>Eukaryota</taxon>
        <taxon>Fungi</taxon>
        <taxon>Dikarya</taxon>
        <taxon>Basidiomycota</taxon>
        <taxon>Agaricomycotina</taxon>
        <taxon>Agaricomycetes</taxon>
        <taxon>Agaricomycetidae</taxon>
        <taxon>Agaricales</taxon>
        <taxon>Pluteineae</taxon>
        <taxon>Pluteaceae</taxon>
        <taxon>Pluteus</taxon>
    </lineage>
</organism>
<name>A0ACD3BDK1_9AGAR</name>
<proteinExistence type="predicted"/>
<keyword evidence="2" id="KW-1185">Reference proteome</keyword>
<reference evidence="1 2" key="1">
    <citation type="journal article" date="2019" name="Nat. Ecol. Evol.">
        <title>Megaphylogeny resolves global patterns of mushroom evolution.</title>
        <authorList>
            <person name="Varga T."/>
            <person name="Krizsan K."/>
            <person name="Foldi C."/>
            <person name="Dima B."/>
            <person name="Sanchez-Garcia M."/>
            <person name="Sanchez-Ramirez S."/>
            <person name="Szollosi G.J."/>
            <person name="Szarkandi J.G."/>
            <person name="Papp V."/>
            <person name="Albert L."/>
            <person name="Andreopoulos W."/>
            <person name="Angelini C."/>
            <person name="Antonin V."/>
            <person name="Barry K.W."/>
            <person name="Bougher N.L."/>
            <person name="Buchanan P."/>
            <person name="Buyck B."/>
            <person name="Bense V."/>
            <person name="Catcheside P."/>
            <person name="Chovatia M."/>
            <person name="Cooper J."/>
            <person name="Damon W."/>
            <person name="Desjardin D."/>
            <person name="Finy P."/>
            <person name="Geml J."/>
            <person name="Haridas S."/>
            <person name="Hughes K."/>
            <person name="Justo A."/>
            <person name="Karasinski D."/>
            <person name="Kautmanova I."/>
            <person name="Kiss B."/>
            <person name="Kocsube S."/>
            <person name="Kotiranta H."/>
            <person name="LaButti K.M."/>
            <person name="Lechner B.E."/>
            <person name="Liimatainen K."/>
            <person name="Lipzen A."/>
            <person name="Lukacs Z."/>
            <person name="Mihaltcheva S."/>
            <person name="Morgado L.N."/>
            <person name="Niskanen T."/>
            <person name="Noordeloos M.E."/>
            <person name="Ohm R.A."/>
            <person name="Ortiz-Santana B."/>
            <person name="Ovrebo C."/>
            <person name="Racz N."/>
            <person name="Riley R."/>
            <person name="Savchenko A."/>
            <person name="Shiryaev A."/>
            <person name="Soop K."/>
            <person name="Spirin V."/>
            <person name="Szebenyi C."/>
            <person name="Tomsovsky M."/>
            <person name="Tulloss R.E."/>
            <person name="Uehling J."/>
            <person name="Grigoriev I.V."/>
            <person name="Vagvolgyi C."/>
            <person name="Papp T."/>
            <person name="Martin F.M."/>
            <person name="Miettinen O."/>
            <person name="Hibbett D.S."/>
            <person name="Nagy L.G."/>
        </authorList>
    </citation>
    <scope>NUCLEOTIDE SEQUENCE [LARGE SCALE GENOMIC DNA]</scope>
    <source>
        <strain evidence="1 2">NL-1719</strain>
    </source>
</reference>
<dbReference type="Proteomes" id="UP000308600">
    <property type="component" value="Unassembled WGS sequence"/>
</dbReference>
<sequence length="246" mass="26411">MSSLRRTQSFLVLPSFIDLGPSSSASTSAPLRPSSPPQIPYNRSLRSYKDQRERRKESLTLNSSDPVSTASTSTSATSATTSTSSVSSAPTPKTQHTTSPLAPVRTAKPLCRPSFPRSKPEPDLYRRAITTRMRCSPEGQKILTMGPRLAVSIMTATRELEKIVAAQDCGRDYGRDLDLDSEDGGDIVMVDAADLISTPVTSPTTPMPASGGFLLSHPYAALPADAPLTSAWGMMKDDWEMVDCSA</sequence>
<gene>
    <name evidence="1" type="ORF">BDN72DRAFT_758251</name>
</gene>
<evidence type="ECO:0000313" key="2">
    <source>
        <dbReference type="Proteomes" id="UP000308600"/>
    </source>
</evidence>
<evidence type="ECO:0000313" key="1">
    <source>
        <dbReference type="EMBL" id="TFK75067.1"/>
    </source>
</evidence>
<protein>
    <submittedName>
        <fullName evidence="1">Uncharacterized protein</fullName>
    </submittedName>
</protein>
<accession>A0ACD3BDK1</accession>
<dbReference type="EMBL" id="ML208264">
    <property type="protein sequence ID" value="TFK75067.1"/>
    <property type="molecule type" value="Genomic_DNA"/>
</dbReference>